<keyword evidence="4 6" id="KW-1133">Transmembrane helix</keyword>
<evidence type="ECO:0000313" key="7">
    <source>
        <dbReference type="EMBL" id="TLV03222.1"/>
    </source>
</evidence>
<feature type="transmembrane region" description="Helical" evidence="6">
    <location>
        <begin position="331"/>
        <end position="352"/>
    </location>
</feature>
<evidence type="ECO:0000256" key="5">
    <source>
        <dbReference type="ARBA" id="ARBA00023136"/>
    </source>
</evidence>
<dbReference type="RefSeq" id="WP_138364429.1">
    <property type="nucleotide sequence ID" value="NZ_VCEJ01000002.1"/>
</dbReference>
<dbReference type="GO" id="GO:0005886">
    <property type="term" value="C:plasma membrane"/>
    <property type="evidence" value="ECO:0007669"/>
    <property type="project" value="UniProtKB-SubCell"/>
</dbReference>
<dbReference type="OrthoDB" id="9815702at2"/>
<dbReference type="PANTHER" id="PTHR30250">
    <property type="entry name" value="PST FAMILY PREDICTED COLANIC ACID TRANSPORTER"/>
    <property type="match status" value="1"/>
</dbReference>
<dbReference type="Pfam" id="PF01943">
    <property type="entry name" value="Polysacc_synt"/>
    <property type="match status" value="1"/>
</dbReference>
<evidence type="ECO:0000313" key="8">
    <source>
        <dbReference type="Proteomes" id="UP000306402"/>
    </source>
</evidence>
<reference evidence="7 8" key="1">
    <citation type="submission" date="2019-05" db="EMBL/GenBank/DDBJ databases">
        <authorList>
            <person name="Qu J.-H."/>
        </authorList>
    </citation>
    <scope>NUCLEOTIDE SEQUENCE [LARGE SCALE GENOMIC DNA]</scope>
    <source>
        <strain evidence="7 8">T17</strain>
    </source>
</reference>
<keyword evidence="5 6" id="KW-0472">Membrane</keyword>
<dbReference type="InterPro" id="IPR050833">
    <property type="entry name" value="Poly_Biosynth_Transport"/>
</dbReference>
<organism evidence="7 8">
    <name type="scientific">Dyadobacter luticola</name>
    <dbReference type="NCBI Taxonomy" id="1979387"/>
    <lineage>
        <taxon>Bacteria</taxon>
        <taxon>Pseudomonadati</taxon>
        <taxon>Bacteroidota</taxon>
        <taxon>Cytophagia</taxon>
        <taxon>Cytophagales</taxon>
        <taxon>Spirosomataceae</taxon>
        <taxon>Dyadobacter</taxon>
    </lineage>
</organism>
<evidence type="ECO:0000256" key="2">
    <source>
        <dbReference type="ARBA" id="ARBA00022475"/>
    </source>
</evidence>
<evidence type="ECO:0000256" key="6">
    <source>
        <dbReference type="SAM" id="Phobius"/>
    </source>
</evidence>
<feature type="transmembrane region" description="Helical" evidence="6">
    <location>
        <begin position="392"/>
        <end position="410"/>
    </location>
</feature>
<feature type="transmembrane region" description="Helical" evidence="6">
    <location>
        <begin position="14"/>
        <end position="39"/>
    </location>
</feature>
<feature type="transmembrane region" description="Helical" evidence="6">
    <location>
        <begin position="364"/>
        <end position="386"/>
    </location>
</feature>
<gene>
    <name evidence="7" type="ORF">FEN17_06320</name>
</gene>
<dbReference type="CDD" id="cd13128">
    <property type="entry name" value="MATE_Wzx_like"/>
    <property type="match status" value="1"/>
</dbReference>
<dbReference type="AlphaFoldDB" id="A0A5R9L3R4"/>
<name>A0A5R9L3R4_9BACT</name>
<feature type="transmembrane region" description="Helical" evidence="6">
    <location>
        <begin position="221"/>
        <end position="244"/>
    </location>
</feature>
<dbReference type="EMBL" id="VCEJ01000002">
    <property type="protein sequence ID" value="TLV03222.1"/>
    <property type="molecule type" value="Genomic_DNA"/>
</dbReference>
<protein>
    <submittedName>
        <fullName evidence="7">Flippase</fullName>
    </submittedName>
</protein>
<sequence length="447" mass="50616">METIQAKSKLAKNVFLLTVVQVAIYVLPLISVPVVSRIIGPGNYGIINFAAAFISYFTLIISYSFEFSASRRIIKDLDNRDHRNTVFTEVFYTQCFLFLVSTIAFAVLLVSIPEFRKNYMVFLFSYLLCFSTLFTQNWLFQAMQDLSKVALLNFVSRLLFTIAILIAVRKPEDYIWQPLLIGVIQGAIALCSFFWAKNKYGLTLKRLNISRIFQVLSEDKTIFISLVFVNLYSGTNTVILGLYANSEQVGYFTAGQRLIIIAQSVLTMPLAQALYPFVAKAFKEGKEHGIEVAQKIIPLIALFLGGAFLIMVTLGPWMIVIFYGAKFEPSALVFQLLALVPLLFSLNNVLGIQIMVNLQMDKQFLKVTAAAAIFSVTTNLILIRYWGYLGTAVNMLCTEMFIFICMYLVLRKSGINPINFKYFNTSLLREYATPMVNTILKKTRKRG</sequence>
<evidence type="ECO:0000256" key="1">
    <source>
        <dbReference type="ARBA" id="ARBA00004651"/>
    </source>
</evidence>
<dbReference type="InterPro" id="IPR002797">
    <property type="entry name" value="Polysacc_synth"/>
</dbReference>
<feature type="transmembrane region" description="Helical" evidence="6">
    <location>
        <begin position="149"/>
        <end position="168"/>
    </location>
</feature>
<feature type="transmembrane region" description="Helical" evidence="6">
    <location>
        <begin position="174"/>
        <end position="196"/>
    </location>
</feature>
<feature type="transmembrane region" description="Helical" evidence="6">
    <location>
        <begin position="256"/>
        <end position="278"/>
    </location>
</feature>
<accession>A0A5R9L3R4</accession>
<proteinExistence type="predicted"/>
<feature type="transmembrane region" description="Helical" evidence="6">
    <location>
        <begin position="86"/>
        <end position="113"/>
    </location>
</feature>
<comment type="caution">
    <text evidence="7">The sequence shown here is derived from an EMBL/GenBank/DDBJ whole genome shotgun (WGS) entry which is preliminary data.</text>
</comment>
<feature type="transmembrane region" description="Helical" evidence="6">
    <location>
        <begin position="119"/>
        <end position="140"/>
    </location>
</feature>
<comment type="subcellular location">
    <subcellularLocation>
        <location evidence="1">Cell membrane</location>
        <topology evidence="1">Multi-pass membrane protein</topology>
    </subcellularLocation>
</comment>
<keyword evidence="8" id="KW-1185">Reference proteome</keyword>
<keyword evidence="3 6" id="KW-0812">Transmembrane</keyword>
<feature type="transmembrane region" description="Helical" evidence="6">
    <location>
        <begin position="299"/>
        <end position="325"/>
    </location>
</feature>
<feature type="transmembrane region" description="Helical" evidence="6">
    <location>
        <begin position="45"/>
        <end position="65"/>
    </location>
</feature>
<dbReference type="Proteomes" id="UP000306402">
    <property type="component" value="Unassembled WGS sequence"/>
</dbReference>
<dbReference type="PANTHER" id="PTHR30250:SF11">
    <property type="entry name" value="O-ANTIGEN TRANSPORTER-RELATED"/>
    <property type="match status" value="1"/>
</dbReference>
<keyword evidence="2" id="KW-1003">Cell membrane</keyword>
<evidence type="ECO:0000256" key="4">
    <source>
        <dbReference type="ARBA" id="ARBA00022989"/>
    </source>
</evidence>
<evidence type="ECO:0000256" key="3">
    <source>
        <dbReference type="ARBA" id="ARBA00022692"/>
    </source>
</evidence>